<keyword evidence="1" id="KW-0812">Transmembrane</keyword>
<dbReference type="InterPro" id="IPR025507">
    <property type="entry name" value="DUF4394"/>
</dbReference>
<evidence type="ECO:0000313" key="4">
    <source>
        <dbReference type="Proteomes" id="UP000623440"/>
    </source>
</evidence>
<protein>
    <submittedName>
        <fullName evidence="3">DUF4394 domain-containing protein</fullName>
    </submittedName>
</protein>
<name>A0ABR8E3A3_9NOSO</name>
<evidence type="ECO:0000259" key="2">
    <source>
        <dbReference type="Pfam" id="PF14339"/>
    </source>
</evidence>
<keyword evidence="4" id="KW-1185">Reference proteome</keyword>
<evidence type="ECO:0000313" key="3">
    <source>
        <dbReference type="EMBL" id="MBD2536207.1"/>
    </source>
</evidence>
<keyword evidence="1" id="KW-0472">Membrane</keyword>
<keyword evidence="1" id="KW-1133">Transmembrane helix</keyword>
<dbReference type="RefSeq" id="WP_190946957.1">
    <property type="nucleotide sequence ID" value="NZ_JACJSI010000410.1"/>
</dbReference>
<organism evidence="3 4">
    <name type="scientific">Nostoc flagelliforme FACHB-838</name>
    <dbReference type="NCBI Taxonomy" id="2692904"/>
    <lineage>
        <taxon>Bacteria</taxon>
        <taxon>Bacillati</taxon>
        <taxon>Cyanobacteriota</taxon>
        <taxon>Cyanophyceae</taxon>
        <taxon>Nostocales</taxon>
        <taxon>Nostocaceae</taxon>
        <taxon>Nostoc</taxon>
    </lineage>
</organism>
<dbReference type="Pfam" id="PF14339">
    <property type="entry name" value="DUF4394"/>
    <property type="match status" value="1"/>
</dbReference>
<dbReference type="SUPFAM" id="SSF101908">
    <property type="entry name" value="Putative isomerase YbhE"/>
    <property type="match status" value="1"/>
</dbReference>
<sequence length="291" mass="29927">MKLSQLGTVITALAIAATFDLLSIAKPAAAVSLVGLTEDNNLVLFDSSNPTSNSTVSVTGVDGTLLGIDRRPANNLIYGLTNTNNIYTINPFTGAASFVSILSSAFTGGTISGVDFNPVPDRLRVVGSNDQNYRINVDTGAVIVDGTLNPEDPNITAVAYTNVDNNPATGTILYDIDYVTDTLSIQNPPNNGTLGLVGSLGLDIISAAGFDIFTDNGVNTAFAALTPASTSGSNLYTIDLTTGAATSVGAISSGKRLIGLAAIVPEPNVGLGALFGVGVFAVLGRRRKWVR</sequence>
<proteinExistence type="predicted"/>
<comment type="caution">
    <text evidence="3">The sequence shown here is derived from an EMBL/GenBank/DDBJ whole genome shotgun (WGS) entry which is preliminary data.</text>
</comment>
<evidence type="ECO:0000256" key="1">
    <source>
        <dbReference type="SAM" id="Phobius"/>
    </source>
</evidence>
<accession>A0ABR8E3A3</accession>
<reference evidence="3 4" key="1">
    <citation type="journal article" date="2020" name="ISME J.">
        <title>Comparative genomics reveals insights into cyanobacterial evolution and habitat adaptation.</title>
        <authorList>
            <person name="Chen M.Y."/>
            <person name="Teng W.K."/>
            <person name="Zhao L."/>
            <person name="Hu C.X."/>
            <person name="Zhou Y.K."/>
            <person name="Han B.P."/>
            <person name="Song L.R."/>
            <person name="Shu W.S."/>
        </authorList>
    </citation>
    <scope>NUCLEOTIDE SEQUENCE [LARGE SCALE GENOMIC DNA]</scope>
    <source>
        <strain evidence="3 4">FACHB-838</strain>
    </source>
</reference>
<dbReference type="EMBL" id="JACJSI010000410">
    <property type="protein sequence ID" value="MBD2536207.1"/>
    <property type="molecule type" value="Genomic_DNA"/>
</dbReference>
<dbReference type="Proteomes" id="UP000623440">
    <property type="component" value="Unassembled WGS sequence"/>
</dbReference>
<gene>
    <name evidence="3" type="ORF">H6G97_45680</name>
</gene>
<feature type="transmembrane region" description="Helical" evidence="1">
    <location>
        <begin position="257"/>
        <end position="283"/>
    </location>
</feature>
<feature type="domain" description="DUF4394" evidence="2">
    <location>
        <begin position="41"/>
        <end position="261"/>
    </location>
</feature>